<dbReference type="EMBL" id="FJOG01000002">
    <property type="protein sequence ID" value="CZR51687.1"/>
    <property type="molecule type" value="Genomic_DNA"/>
</dbReference>
<dbReference type="Pfam" id="PF00107">
    <property type="entry name" value="ADH_zinc_N"/>
    <property type="match status" value="1"/>
</dbReference>
<sequence>MMRAARFHDKLDIRIEEIPIPIPKDDEVLIEVEWCGLCPAIIPRKENPHIVTKETLPLTMGHEFCGRVVKMSENSKLKKGDAVMVDPRFYCSTCFRCETGNSNACLKWGFRGLSGGGGGLSEFVAVPESFCHVLPESVDLASAALIEPLAVAYHAVRKTGISDPEWKEKNVLVLGGGPIGLFVVVVLKMKGVKSVFVSEPTEKRRGVCGELADLVMDPMKENVGEKCRELTDGRGVDVVFDCTGVAPALKDGMDAVRYGGLYMNVAGWITPFVVPFVHFMTKEMEIKSSMAYNDEDFRETVKAFSEGAFSGIEKFVTSRVLLEDVVEKGLEELVRNKDHHVKILITPKREYIT</sequence>
<keyword evidence="6" id="KW-0812">Transmembrane</keyword>
<gene>
    <name evidence="8" type="ORF">PAC_01564</name>
</gene>
<evidence type="ECO:0000256" key="6">
    <source>
        <dbReference type="SAM" id="Phobius"/>
    </source>
</evidence>
<organism evidence="8 9">
    <name type="scientific">Phialocephala subalpina</name>
    <dbReference type="NCBI Taxonomy" id="576137"/>
    <lineage>
        <taxon>Eukaryota</taxon>
        <taxon>Fungi</taxon>
        <taxon>Dikarya</taxon>
        <taxon>Ascomycota</taxon>
        <taxon>Pezizomycotina</taxon>
        <taxon>Leotiomycetes</taxon>
        <taxon>Helotiales</taxon>
        <taxon>Mollisiaceae</taxon>
        <taxon>Phialocephala</taxon>
        <taxon>Phialocephala fortinii species complex</taxon>
    </lineage>
</organism>
<dbReference type="PANTHER" id="PTHR43161:SF23">
    <property type="entry name" value="(R,R)-BUTANEDIOL DEHYDROGENASE-RELATED"/>
    <property type="match status" value="1"/>
</dbReference>
<dbReference type="GO" id="GO:0005737">
    <property type="term" value="C:cytoplasm"/>
    <property type="evidence" value="ECO:0007669"/>
    <property type="project" value="TreeGrafter"/>
</dbReference>
<keyword evidence="6" id="KW-1133">Transmembrane helix</keyword>
<keyword evidence="4" id="KW-0862">Zinc</keyword>
<keyword evidence="5" id="KW-0560">Oxidoreductase</keyword>
<evidence type="ECO:0000256" key="5">
    <source>
        <dbReference type="ARBA" id="ARBA00023002"/>
    </source>
</evidence>
<keyword evidence="3" id="KW-0479">Metal-binding</keyword>
<dbReference type="InterPro" id="IPR011032">
    <property type="entry name" value="GroES-like_sf"/>
</dbReference>
<dbReference type="STRING" id="576137.A0A1L7WFZ8"/>
<protein>
    <submittedName>
        <fullName evidence="8">Related to threonine dehydrogenase and related Zn-dependent dehydrogenases</fullName>
    </submittedName>
</protein>
<dbReference type="Gene3D" id="3.40.50.720">
    <property type="entry name" value="NAD(P)-binding Rossmann-like Domain"/>
    <property type="match status" value="1"/>
</dbReference>
<reference evidence="8 9" key="1">
    <citation type="submission" date="2016-03" db="EMBL/GenBank/DDBJ databases">
        <authorList>
            <person name="Ploux O."/>
        </authorList>
    </citation>
    <scope>NUCLEOTIDE SEQUENCE [LARGE SCALE GENOMIC DNA]</scope>
    <source>
        <strain evidence="8 9">UAMH 11012</strain>
    </source>
</reference>
<name>A0A1L7WFZ8_9HELO</name>
<proteinExistence type="inferred from homology"/>
<evidence type="ECO:0000313" key="8">
    <source>
        <dbReference type="EMBL" id="CZR51687.1"/>
    </source>
</evidence>
<dbReference type="GO" id="GO:0046872">
    <property type="term" value="F:metal ion binding"/>
    <property type="evidence" value="ECO:0007669"/>
    <property type="project" value="UniProtKB-KW"/>
</dbReference>
<dbReference type="Proteomes" id="UP000184330">
    <property type="component" value="Unassembled WGS sequence"/>
</dbReference>
<dbReference type="InterPro" id="IPR013154">
    <property type="entry name" value="ADH-like_N"/>
</dbReference>
<evidence type="ECO:0000256" key="3">
    <source>
        <dbReference type="ARBA" id="ARBA00022723"/>
    </source>
</evidence>
<evidence type="ECO:0000313" key="9">
    <source>
        <dbReference type="Proteomes" id="UP000184330"/>
    </source>
</evidence>
<comment type="cofactor">
    <cofactor evidence="1">
        <name>Zn(2+)</name>
        <dbReference type="ChEBI" id="CHEBI:29105"/>
    </cofactor>
</comment>
<dbReference type="SMART" id="SM00829">
    <property type="entry name" value="PKS_ER"/>
    <property type="match status" value="1"/>
</dbReference>
<dbReference type="OrthoDB" id="3941538at2759"/>
<dbReference type="GO" id="GO:0000721">
    <property type="term" value="F:(R,R)-butanediol dehydrogenase activity"/>
    <property type="evidence" value="ECO:0007669"/>
    <property type="project" value="TreeGrafter"/>
</dbReference>
<dbReference type="GO" id="GO:0034079">
    <property type="term" value="P:butanediol biosynthetic process"/>
    <property type="evidence" value="ECO:0007669"/>
    <property type="project" value="TreeGrafter"/>
</dbReference>
<feature type="transmembrane region" description="Helical" evidence="6">
    <location>
        <begin position="261"/>
        <end position="280"/>
    </location>
</feature>
<evidence type="ECO:0000256" key="1">
    <source>
        <dbReference type="ARBA" id="ARBA00001947"/>
    </source>
</evidence>
<dbReference type="AlphaFoldDB" id="A0A1L7WFZ8"/>
<evidence type="ECO:0000256" key="4">
    <source>
        <dbReference type="ARBA" id="ARBA00022833"/>
    </source>
</evidence>
<feature type="transmembrane region" description="Helical" evidence="6">
    <location>
        <begin position="171"/>
        <end position="189"/>
    </location>
</feature>
<keyword evidence="9" id="KW-1185">Reference proteome</keyword>
<dbReference type="InterPro" id="IPR013149">
    <property type="entry name" value="ADH-like_C"/>
</dbReference>
<comment type="similarity">
    <text evidence="2">Belongs to the zinc-containing alcohol dehydrogenase family.</text>
</comment>
<accession>A0A1L7WFZ8</accession>
<keyword evidence="6" id="KW-0472">Membrane</keyword>
<feature type="domain" description="Enoyl reductase (ER)" evidence="7">
    <location>
        <begin position="10"/>
        <end position="345"/>
    </location>
</feature>
<dbReference type="InterPro" id="IPR020843">
    <property type="entry name" value="ER"/>
</dbReference>
<dbReference type="SUPFAM" id="SSF50129">
    <property type="entry name" value="GroES-like"/>
    <property type="match status" value="1"/>
</dbReference>
<dbReference type="Pfam" id="PF08240">
    <property type="entry name" value="ADH_N"/>
    <property type="match status" value="1"/>
</dbReference>
<dbReference type="Gene3D" id="3.90.180.10">
    <property type="entry name" value="Medium-chain alcohol dehydrogenases, catalytic domain"/>
    <property type="match status" value="1"/>
</dbReference>
<dbReference type="PANTHER" id="PTHR43161">
    <property type="entry name" value="SORBITOL DEHYDROGENASE"/>
    <property type="match status" value="1"/>
</dbReference>
<evidence type="ECO:0000259" key="7">
    <source>
        <dbReference type="SMART" id="SM00829"/>
    </source>
</evidence>
<dbReference type="InterPro" id="IPR036291">
    <property type="entry name" value="NAD(P)-bd_dom_sf"/>
</dbReference>
<dbReference type="SUPFAM" id="SSF51735">
    <property type="entry name" value="NAD(P)-binding Rossmann-fold domains"/>
    <property type="match status" value="1"/>
</dbReference>
<evidence type="ECO:0000256" key="2">
    <source>
        <dbReference type="ARBA" id="ARBA00008072"/>
    </source>
</evidence>